<accession>A0ACB8QVG8</accession>
<name>A0ACB8QVG8_9AGAM</name>
<dbReference type="EMBL" id="MU273479">
    <property type="protein sequence ID" value="KAI0035819.1"/>
    <property type="molecule type" value="Genomic_DNA"/>
</dbReference>
<comment type="caution">
    <text evidence="1">The sequence shown here is derived from an EMBL/GenBank/DDBJ whole genome shotgun (WGS) entry which is preliminary data.</text>
</comment>
<dbReference type="Proteomes" id="UP000814128">
    <property type="component" value="Unassembled WGS sequence"/>
</dbReference>
<organism evidence="1 2">
    <name type="scientific">Vararia minispora EC-137</name>
    <dbReference type="NCBI Taxonomy" id="1314806"/>
    <lineage>
        <taxon>Eukaryota</taxon>
        <taxon>Fungi</taxon>
        <taxon>Dikarya</taxon>
        <taxon>Basidiomycota</taxon>
        <taxon>Agaricomycotina</taxon>
        <taxon>Agaricomycetes</taxon>
        <taxon>Russulales</taxon>
        <taxon>Lachnocladiaceae</taxon>
        <taxon>Vararia</taxon>
    </lineage>
</organism>
<evidence type="ECO:0000313" key="1">
    <source>
        <dbReference type="EMBL" id="KAI0035819.1"/>
    </source>
</evidence>
<reference evidence="1" key="1">
    <citation type="submission" date="2021-02" db="EMBL/GenBank/DDBJ databases">
        <authorList>
            <consortium name="DOE Joint Genome Institute"/>
            <person name="Ahrendt S."/>
            <person name="Looney B.P."/>
            <person name="Miyauchi S."/>
            <person name="Morin E."/>
            <person name="Drula E."/>
            <person name="Courty P.E."/>
            <person name="Chicoki N."/>
            <person name="Fauchery L."/>
            <person name="Kohler A."/>
            <person name="Kuo A."/>
            <person name="Labutti K."/>
            <person name="Pangilinan J."/>
            <person name="Lipzen A."/>
            <person name="Riley R."/>
            <person name="Andreopoulos W."/>
            <person name="He G."/>
            <person name="Johnson J."/>
            <person name="Barry K.W."/>
            <person name="Grigoriev I.V."/>
            <person name="Nagy L."/>
            <person name="Hibbett D."/>
            <person name="Henrissat B."/>
            <person name="Matheny P.B."/>
            <person name="Labbe J."/>
            <person name="Martin F."/>
        </authorList>
    </citation>
    <scope>NUCLEOTIDE SEQUENCE</scope>
    <source>
        <strain evidence="1">EC-137</strain>
    </source>
</reference>
<proteinExistence type="predicted"/>
<gene>
    <name evidence="1" type="ORF">K488DRAFT_82709</name>
</gene>
<keyword evidence="2" id="KW-1185">Reference proteome</keyword>
<sequence length="197" mass="21118">MHRSHASTNVGHVEMIGYNANHDVCAWPPRIEQTTDFAPPAPVGAIIDSSYQGGPPGAPTTTAWEGHSAATTIQRPTLQPRAEQVVVHAHSAPGWSCQGSQTFLTPATPQPGPSTASEEQWQTIDGMGIAGTALGNGIPVLLGTWIVEVPGMERTYDHIMRVQDMLSNRRGVLHLLCSAVDSADASQLCCWNSRFQK</sequence>
<reference evidence="1" key="2">
    <citation type="journal article" date="2022" name="New Phytol.">
        <title>Evolutionary transition to the ectomycorrhizal habit in the genomes of a hyperdiverse lineage of mushroom-forming fungi.</title>
        <authorList>
            <person name="Looney B."/>
            <person name="Miyauchi S."/>
            <person name="Morin E."/>
            <person name="Drula E."/>
            <person name="Courty P.E."/>
            <person name="Kohler A."/>
            <person name="Kuo A."/>
            <person name="LaButti K."/>
            <person name="Pangilinan J."/>
            <person name="Lipzen A."/>
            <person name="Riley R."/>
            <person name="Andreopoulos W."/>
            <person name="He G."/>
            <person name="Johnson J."/>
            <person name="Nolan M."/>
            <person name="Tritt A."/>
            <person name="Barry K.W."/>
            <person name="Grigoriev I.V."/>
            <person name="Nagy L.G."/>
            <person name="Hibbett D."/>
            <person name="Henrissat B."/>
            <person name="Matheny P.B."/>
            <person name="Labbe J."/>
            <person name="Martin F.M."/>
        </authorList>
    </citation>
    <scope>NUCLEOTIDE SEQUENCE</scope>
    <source>
        <strain evidence="1">EC-137</strain>
    </source>
</reference>
<protein>
    <submittedName>
        <fullName evidence="1">Uncharacterized protein</fullName>
    </submittedName>
</protein>
<evidence type="ECO:0000313" key="2">
    <source>
        <dbReference type="Proteomes" id="UP000814128"/>
    </source>
</evidence>